<accession>A0A385E8T9</accession>
<sequence length="246" mass="27452">MTTAPDLLTSDPSGYALLAARETLAIALFHQSQLSSLNARAGVGGGPTLTLWSQVSIEQRNGWRQMADDYVNEQAGDLTAVTKNQTRQLEAWEREMMALADGHDPDGYFDAKDDRAGKTIAQHYREEVAFSHKLTGDELLKAWATADKLGLHLPAFPTDYFDPIVVEKVARRQLTEWEAAIMAFKVGASISQYADYRFGVPFEFRFSREDIKAFEAYIATPGGMVSTMPAMTDADKTRLDRFWSKV</sequence>
<organism evidence="1 2">
    <name type="scientific">Caulobacter phage CcrBL10</name>
    <dbReference type="NCBI Taxonomy" id="2283269"/>
    <lineage>
        <taxon>Viruses</taxon>
        <taxon>Duplodnaviria</taxon>
        <taxon>Heunggongvirae</taxon>
        <taxon>Uroviricota</taxon>
        <taxon>Caudoviricetes</taxon>
        <taxon>Jeanschmidtviridae</taxon>
        <taxon>Poindextervirus</taxon>
        <taxon>Poindextervirus BL10</taxon>
    </lineage>
</organism>
<proteinExistence type="predicted"/>
<dbReference type="EMBL" id="MH588544">
    <property type="protein sequence ID" value="AXQ68223.1"/>
    <property type="molecule type" value="Genomic_DNA"/>
</dbReference>
<evidence type="ECO:0000313" key="2">
    <source>
        <dbReference type="Proteomes" id="UP000258997"/>
    </source>
</evidence>
<protein>
    <submittedName>
        <fullName evidence="1">Uncharacterized protein</fullName>
    </submittedName>
</protein>
<gene>
    <name evidence="1" type="ORF">CcrBL10_gp019</name>
</gene>
<reference evidence="1 2" key="1">
    <citation type="submission" date="2018-07" db="EMBL/GenBank/DDBJ databases">
        <title>Giant CbK-like Caulobacter bacteriophages have genetically divergent genomes.</title>
        <authorList>
            <person name="Wilson K.M."/>
            <person name="Ely B."/>
        </authorList>
    </citation>
    <scope>NUCLEOTIDE SEQUENCE [LARGE SCALE GENOMIC DNA]</scope>
</reference>
<keyword evidence="2" id="KW-1185">Reference proteome</keyword>
<dbReference type="Proteomes" id="UP000258997">
    <property type="component" value="Segment"/>
</dbReference>
<evidence type="ECO:0000313" key="1">
    <source>
        <dbReference type="EMBL" id="AXQ68223.1"/>
    </source>
</evidence>
<name>A0A385E8T9_9CAUD</name>